<gene>
    <name evidence="1" type="ORF">HX876_04925</name>
</gene>
<dbReference type="Proteomes" id="UP000520592">
    <property type="component" value="Unassembled WGS sequence"/>
</dbReference>
<dbReference type="GO" id="GO:0003677">
    <property type="term" value="F:DNA binding"/>
    <property type="evidence" value="ECO:0007669"/>
    <property type="project" value="UniProtKB-KW"/>
</dbReference>
<organism evidence="1 2">
    <name type="scientific">Pseudomonas gingeri</name>
    <dbReference type="NCBI Taxonomy" id="117681"/>
    <lineage>
        <taxon>Bacteria</taxon>
        <taxon>Pseudomonadati</taxon>
        <taxon>Pseudomonadota</taxon>
        <taxon>Gammaproteobacteria</taxon>
        <taxon>Pseudomonadales</taxon>
        <taxon>Pseudomonadaceae</taxon>
        <taxon>Pseudomonas</taxon>
    </lineage>
</organism>
<dbReference type="NCBIfam" id="TIGR04111">
    <property type="entry name" value="BcepMu_gp16"/>
    <property type="match status" value="1"/>
</dbReference>
<name>A0A7Y7Y8J3_9PSED</name>
<dbReference type="AlphaFoldDB" id="A0A7Y7Y8J3"/>
<protein>
    <submittedName>
        <fullName evidence="1">DNA-binding protein</fullName>
    </submittedName>
</protein>
<evidence type="ECO:0000313" key="1">
    <source>
        <dbReference type="EMBL" id="NWC31718.1"/>
    </source>
</evidence>
<sequence length="67" mass="7308">MNTLRTPAEAKAWLIDRGISVKEFAYSHGLDAATTYQILNGRKLGRRGKAHAAAVALGIKRLVSEDE</sequence>
<reference evidence="1 2" key="1">
    <citation type="submission" date="2020-04" db="EMBL/GenBank/DDBJ databases">
        <title>Molecular characterization of pseudomonads from Agaricus bisporus reveal novel blotch 2 pathogens in Western Europe.</title>
        <authorList>
            <person name="Taparia T."/>
            <person name="Krijger M."/>
            <person name="Haynes E."/>
            <person name="Elpinstone J.G."/>
            <person name="Noble R."/>
            <person name="Van Der Wolf J."/>
        </authorList>
    </citation>
    <scope>NUCLEOTIDE SEQUENCE [LARGE SCALE GENOMIC DNA]</scope>
    <source>
        <strain evidence="1 2">IPO3737</strain>
    </source>
</reference>
<keyword evidence="1" id="KW-0238">DNA-binding</keyword>
<dbReference type="RefSeq" id="WP_177057452.1">
    <property type="nucleotide sequence ID" value="NZ_JACAQD010000006.1"/>
</dbReference>
<proteinExistence type="predicted"/>
<comment type="caution">
    <text evidence="1">The sequence shown here is derived from an EMBL/GenBank/DDBJ whole genome shotgun (WGS) entry which is preliminary data.</text>
</comment>
<dbReference type="InterPro" id="IPR026365">
    <property type="entry name" value="BcepMu_gp16"/>
</dbReference>
<evidence type="ECO:0000313" key="2">
    <source>
        <dbReference type="Proteomes" id="UP000520592"/>
    </source>
</evidence>
<accession>A0A7Y7Y8J3</accession>
<dbReference type="EMBL" id="JACAQD010000006">
    <property type="protein sequence ID" value="NWC31718.1"/>
    <property type="molecule type" value="Genomic_DNA"/>
</dbReference>